<evidence type="ECO:0008006" key="4">
    <source>
        <dbReference type="Google" id="ProtNLM"/>
    </source>
</evidence>
<dbReference type="EMBL" id="JYMX02000008">
    <property type="protein sequence ID" value="MCW3712080.1"/>
    <property type="molecule type" value="Genomic_DNA"/>
</dbReference>
<evidence type="ECO:0000313" key="2">
    <source>
        <dbReference type="EMBL" id="MCW3712080.1"/>
    </source>
</evidence>
<sequence>MKYAGKLMSLFALPLLIATGNAFAAQSDDINTPASTSEKALWNHCYAYGDFHAASVRAASLLKQCRTDKVGSTFNLKKGEDTVIVNLGSKVADTKSSIAILTDIADKAMKQNATTVIILPEQAHEIKAALSAKENVGFLDSTYHVIE</sequence>
<organism evidence="2 3">
    <name type="scientific">Burkholderia cenocepacia</name>
    <dbReference type="NCBI Taxonomy" id="95486"/>
    <lineage>
        <taxon>Bacteria</taxon>
        <taxon>Pseudomonadati</taxon>
        <taxon>Pseudomonadota</taxon>
        <taxon>Betaproteobacteria</taxon>
        <taxon>Burkholderiales</taxon>
        <taxon>Burkholderiaceae</taxon>
        <taxon>Burkholderia</taxon>
        <taxon>Burkholderia cepacia complex</taxon>
    </lineage>
</organism>
<name>A0ABD4UC87_9BURK</name>
<protein>
    <recommendedName>
        <fullName evidence="4">Lipoprotein</fullName>
    </recommendedName>
</protein>
<evidence type="ECO:0000256" key="1">
    <source>
        <dbReference type="SAM" id="SignalP"/>
    </source>
</evidence>
<evidence type="ECO:0000313" key="3">
    <source>
        <dbReference type="Proteomes" id="UP000191686"/>
    </source>
</evidence>
<keyword evidence="1" id="KW-0732">Signal</keyword>
<dbReference type="Proteomes" id="UP000191686">
    <property type="component" value="Unassembled WGS sequence"/>
</dbReference>
<feature type="signal peptide" evidence="1">
    <location>
        <begin position="1"/>
        <end position="24"/>
    </location>
</feature>
<proteinExistence type="predicted"/>
<comment type="caution">
    <text evidence="2">The sequence shown here is derived from an EMBL/GenBank/DDBJ whole genome shotgun (WGS) entry which is preliminary data.</text>
</comment>
<dbReference type="AlphaFoldDB" id="A0ABD4UC87"/>
<feature type="chain" id="PRO_5044890343" description="Lipoprotein" evidence="1">
    <location>
        <begin position="25"/>
        <end position="147"/>
    </location>
</feature>
<accession>A0ABD4UC87</accession>
<dbReference type="RefSeq" id="WP_143262313.1">
    <property type="nucleotide sequence ID" value="NZ_JAUJRH010000003.1"/>
</dbReference>
<reference evidence="2 3" key="2">
    <citation type="journal article" date="2017" name="Front. Microbiol.">
        <title>Genomics Reveals a Unique Clone of Burkholderia cenocepacia Harboring an Actively Excising Novel Genomic Island.</title>
        <authorList>
            <person name="Patil P.P."/>
            <person name="Mali S."/>
            <person name="Midha S."/>
            <person name="Gautam V."/>
            <person name="Dash L."/>
            <person name="Kumar S."/>
            <person name="Shastri J."/>
            <person name="Singhal L."/>
            <person name="Patil P.B."/>
        </authorList>
    </citation>
    <scope>NUCLEOTIDE SEQUENCE [LARGE SCALE GENOMIC DNA]</scope>
    <source>
        <strain evidence="2 3">BC-19</strain>
    </source>
</reference>
<gene>
    <name evidence="2" type="ORF">UE95_012360</name>
</gene>
<reference evidence="2 3" key="1">
    <citation type="journal article" date="2017" name="Front. Microbiol.">
        <title>Genomics reveals a unique clone of Burkholderia cenocepacia harbouring an actively excising novel genomic island.</title>
        <authorList>
            <person name="Patil P."/>
            <person name="Mali S."/>
            <person name="Midha S."/>
            <person name="Gautam V."/>
            <person name="Dash L."/>
            <person name="Kumar S."/>
            <person name="Shastri J."/>
            <person name="Singhal L."/>
            <person name="Patil P.B."/>
        </authorList>
    </citation>
    <scope>NUCLEOTIDE SEQUENCE [LARGE SCALE GENOMIC DNA]</scope>
    <source>
        <strain evidence="2 3">BC-19</strain>
    </source>
</reference>